<name>A0A1G4IHM9_TRYEQ</name>
<evidence type="ECO:0000259" key="6">
    <source>
        <dbReference type="SMART" id="SM00385"/>
    </source>
</evidence>
<evidence type="ECO:0000313" key="8">
    <source>
        <dbReference type="Proteomes" id="UP000195570"/>
    </source>
</evidence>
<protein>
    <submittedName>
        <fullName evidence="7">Mitotic cyclin</fullName>
    </submittedName>
</protein>
<feature type="domain" description="Cyclin-like" evidence="6">
    <location>
        <begin position="261"/>
        <end position="345"/>
    </location>
</feature>
<dbReference type="Pfam" id="PF00134">
    <property type="entry name" value="Cyclin_N"/>
    <property type="match status" value="1"/>
</dbReference>
<dbReference type="InterPro" id="IPR006671">
    <property type="entry name" value="Cyclin_N"/>
</dbReference>
<dbReference type="EMBL" id="CZPT02001763">
    <property type="protein sequence ID" value="SCU71957.1"/>
    <property type="molecule type" value="Genomic_DNA"/>
</dbReference>
<dbReference type="InterPro" id="IPR039361">
    <property type="entry name" value="Cyclin"/>
</dbReference>
<dbReference type="RefSeq" id="XP_067082529.1">
    <property type="nucleotide sequence ID" value="XM_067226428.1"/>
</dbReference>
<proteinExistence type="inferred from homology"/>
<evidence type="ECO:0000256" key="1">
    <source>
        <dbReference type="ARBA" id="ARBA00022618"/>
    </source>
</evidence>
<organism evidence="7 8">
    <name type="scientific">Trypanosoma equiperdum</name>
    <dbReference type="NCBI Taxonomy" id="5694"/>
    <lineage>
        <taxon>Eukaryota</taxon>
        <taxon>Discoba</taxon>
        <taxon>Euglenozoa</taxon>
        <taxon>Kinetoplastea</taxon>
        <taxon>Metakinetoplastina</taxon>
        <taxon>Trypanosomatida</taxon>
        <taxon>Trypanosomatidae</taxon>
        <taxon>Trypanosoma</taxon>
    </lineage>
</organism>
<dbReference type="AlphaFoldDB" id="A0A1G4IHM9"/>
<dbReference type="SMART" id="SM00385">
    <property type="entry name" value="CYCLIN"/>
    <property type="match status" value="1"/>
</dbReference>
<accession>A0A1G4IHM9</accession>
<evidence type="ECO:0000313" key="7">
    <source>
        <dbReference type="EMBL" id="SCU71957.1"/>
    </source>
</evidence>
<dbReference type="VEuPathDB" id="TriTrypDB:TEOVI_000353900"/>
<dbReference type="Gene3D" id="1.10.472.10">
    <property type="entry name" value="Cyclin-like"/>
    <property type="match status" value="2"/>
</dbReference>
<keyword evidence="2 4" id="KW-0195">Cyclin</keyword>
<dbReference type="GeneID" id="92377479"/>
<comment type="similarity">
    <text evidence="4">Belongs to the cyclin family.</text>
</comment>
<gene>
    <name evidence="7" type="ORF">TEOVI_000353900</name>
</gene>
<dbReference type="SUPFAM" id="SSF47954">
    <property type="entry name" value="Cyclin-like"/>
    <property type="match status" value="1"/>
</dbReference>
<dbReference type="Proteomes" id="UP000195570">
    <property type="component" value="Unassembled WGS sequence"/>
</dbReference>
<keyword evidence="3" id="KW-0131">Cell cycle</keyword>
<evidence type="ECO:0000256" key="2">
    <source>
        <dbReference type="ARBA" id="ARBA00023127"/>
    </source>
</evidence>
<keyword evidence="1" id="KW-0132">Cell division</keyword>
<comment type="caution">
    <text evidence="7">The sequence shown here is derived from an EMBL/GenBank/DDBJ whole genome shotgun (WGS) entry which is preliminary data.</text>
</comment>
<feature type="compositionally biased region" description="Polar residues" evidence="5">
    <location>
        <begin position="55"/>
        <end position="66"/>
    </location>
</feature>
<feature type="region of interest" description="Disordered" evidence="5">
    <location>
        <begin position="44"/>
        <end position="66"/>
    </location>
</feature>
<sequence>MSYNTSSSSDSLLCEIDVNIQQQLDNSNFFLPVPKHLWNVQSKKGKQRCQGGGTSPKNTAQSNQPSTEMTCVMLQKSMRNALCNLELMYTNDTERLKQRLSEEFHRLRESAAERTRQLIDLSTKAQPLSYRVLFVLNLRRWMLCRGFEFALQDLKDWLRLALLLRETDTLHFLRECTKKLGPYARQRVEDALILHGSDIDSVCQVVMDIPVPTDETTTFGGPYYNLTLNDLIAMGDEDTHSVHVVNAQHTMPSHVREGLVEWMLLVNVELNLQLETFFLAVSILDRYLLRATIQPDREYLTAYAILLLASKVEEKCLFPLRDSVRLCGKTYKVGVLIATTNRIFEVLDCNVVYATLSNVGFGFLWQQEPVACEKQYSFLTYILTTLAIRTQYRQYRLSALAAAAVYVSRLRFNIPTGRPCDEVVVLLPVIKDAISCNISARSGGVYDLFKRSCFHEASRFPLPDLLYGL</sequence>
<evidence type="ECO:0000256" key="4">
    <source>
        <dbReference type="RuleBase" id="RU000383"/>
    </source>
</evidence>
<dbReference type="InterPro" id="IPR048258">
    <property type="entry name" value="Cyclins_cyclin-box"/>
</dbReference>
<evidence type="ECO:0000256" key="3">
    <source>
        <dbReference type="ARBA" id="ARBA00023306"/>
    </source>
</evidence>
<reference evidence="7" key="1">
    <citation type="submission" date="2016-09" db="EMBL/GenBank/DDBJ databases">
        <authorList>
            <person name="Hebert L."/>
            <person name="Moumen B."/>
        </authorList>
    </citation>
    <scope>NUCLEOTIDE SEQUENCE [LARGE SCALE GENOMIC DNA]</scope>
    <source>
        <strain evidence="7">OVI</strain>
    </source>
</reference>
<dbReference type="GO" id="GO:0051301">
    <property type="term" value="P:cell division"/>
    <property type="evidence" value="ECO:0007669"/>
    <property type="project" value="UniProtKB-KW"/>
</dbReference>
<dbReference type="PANTHER" id="PTHR10177">
    <property type="entry name" value="CYCLINS"/>
    <property type="match status" value="1"/>
</dbReference>
<evidence type="ECO:0000256" key="5">
    <source>
        <dbReference type="SAM" id="MobiDB-lite"/>
    </source>
</evidence>
<dbReference type="InterPro" id="IPR013763">
    <property type="entry name" value="Cyclin-like_dom"/>
</dbReference>
<dbReference type="InterPro" id="IPR036915">
    <property type="entry name" value="Cyclin-like_sf"/>
</dbReference>
<dbReference type="PROSITE" id="PS00292">
    <property type="entry name" value="CYCLINS"/>
    <property type="match status" value="1"/>
</dbReference>
<keyword evidence="8" id="KW-1185">Reference proteome</keyword>